<keyword evidence="6" id="KW-0347">Helicase</keyword>
<dbReference type="GO" id="GO:0006289">
    <property type="term" value="P:nucleotide-excision repair"/>
    <property type="evidence" value="ECO:0007669"/>
    <property type="project" value="TreeGrafter"/>
</dbReference>
<evidence type="ECO:0000313" key="6">
    <source>
        <dbReference type="EMBL" id="ERG91191.1"/>
    </source>
</evidence>
<organism evidence="6 7">
    <name type="scientific">Haloquadratum walsbyi J07HQW1</name>
    <dbReference type="NCBI Taxonomy" id="1238424"/>
    <lineage>
        <taxon>Archaea</taxon>
        <taxon>Methanobacteriati</taxon>
        <taxon>Methanobacteriota</taxon>
        <taxon>Stenosarchaea group</taxon>
        <taxon>Halobacteria</taxon>
        <taxon>Halobacteriales</taxon>
        <taxon>Haloferacaceae</taxon>
        <taxon>Haloquadratum</taxon>
    </lineage>
</organism>
<dbReference type="Pfam" id="PF09369">
    <property type="entry name" value="MZB"/>
    <property type="match status" value="1"/>
</dbReference>
<dbReference type="SUPFAM" id="SSF52540">
    <property type="entry name" value="P-loop containing nucleoside triphosphate hydrolases"/>
    <property type="match status" value="1"/>
</dbReference>
<feature type="domain" description="Helicase ATP-binding" evidence="4">
    <location>
        <begin position="81"/>
        <end position="264"/>
    </location>
</feature>
<dbReference type="GO" id="GO:0036297">
    <property type="term" value="P:interstrand cross-link repair"/>
    <property type="evidence" value="ECO:0007669"/>
    <property type="project" value="TreeGrafter"/>
</dbReference>
<evidence type="ECO:0000256" key="1">
    <source>
        <dbReference type="ARBA" id="ARBA00022741"/>
    </source>
</evidence>
<feature type="compositionally biased region" description="Basic and acidic residues" evidence="3">
    <location>
        <begin position="296"/>
        <end position="307"/>
    </location>
</feature>
<dbReference type="EMBL" id="KE356560">
    <property type="protein sequence ID" value="ERG91191.1"/>
    <property type="molecule type" value="Genomic_DNA"/>
</dbReference>
<name>U1PGD0_9EURY</name>
<dbReference type="GO" id="GO:0043138">
    <property type="term" value="F:3'-5' DNA helicase activity"/>
    <property type="evidence" value="ECO:0007669"/>
    <property type="project" value="TreeGrafter"/>
</dbReference>
<dbReference type="InterPro" id="IPR001650">
    <property type="entry name" value="Helicase_C-like"/>
</dbReference>
<sequence>MSNNTQSNQSDGKTLTSQDSLSSVLSEETLAESFPEYDGQIVETHHLTQKPAQTTPAEAVLPESLTARISNELFRHQATALAALADDENVVVTTSTSSGKTWVYALQIARMHLYNPETTALCLYPMKALTRDQERELNDKLRDDWGLDVKIGVYDGDTPTDRKREIRENADVILTNPAGLNVYLPRHNRDSGWRRFYANLDLIVVDEAHEYAGVTGTHVAWILRRLRRIVRAYDANPQFVLTTATIGNPADHAQRLTGESFTVIDEDGSPRGSRDIVLWEPPIDWDQITDDADEEHIKSAEQTESTKSDTNTNPGDDSDPAAEFERARRSTGSEAARVTAHLASHNTQTLQFCSARQGTEIAAKQTLDAARSSNGLTVKPYHAGLGKRLRRRVENGLKGGQLDAVATTNALELGIDIGSVDATVTAGYPGTKQSFWQQIGRAGRGTTDALSVLVGGDDAIDAYIFDHPSYLFNETVEDAVVSVDNEPVYADHLLAAADERPLSDADAGLLGSETRLRETVQMWQDAGVLEQTGRLDGTGVGYAGDPRPQGRLSLYNTSGREFAVICVDDNTQIDHDPVAAERAYREYHEGALFLHAGQQYEVINVDDESSQPRILVEQTNTGRYTQTLSTKQITELRVQEHHSLAGAYDRYFGQGTVKITYDQYLVRQINTGEVVRGPLPTQSPPMELDTELMWVSLPSDHVAATIDRLDVPLLSPTARSNSDTRVPDEAAQYTYGGGIHAAEHGLIQLAPLELLVDNNDIGGLSTLNHPHETISGPVWFIHDGIDGGVGFTRAIYDHFETLTERTRDHIAQCRCDRRRGCPLCIMSEDCGNNNDPLDRATGEIILNDVLAAVE</sequence>
<evidence type="ECO:0000256" key="3">
    <source>
        <dbReference type="SAM" id="MobiDB-lite"/>
    </source>
</evidence>
<evidence type="ECO:0000259" key="5">
    <source>
        <dbReference type="PROSITE" id="PS51194"/>
    </source>
</evidence>
<dbReference type="AlphaFoldDB" id="U1PGD0"/>
<evidence type="ECO:0000259" key="4">
    <source>
        <dbReference type="PROSITE" id="PS51192"/>
    </source>
</evidence>
<dbReference type="PANTHER" id="PTHR47957:SF3">
    <property type="entry name" value="ATP-DEPENDENT HELICASE HRQ1"/>
    <property type="match status" value="1"/>
</dbReference>
<dbReference type="GO" id="GO:0003676">
    <property type="term" value="F:nucleic acid binding"/>
    <property type="evidence" value="ECO:0007669"/>
    <property type="project" value="InterPro"/>
</dbReference>
<dbReference type="PROSITE" id="PS51194">
    <property type="entry name" value="HELICASE_CTER"/>
    <property type="match status" value="1"/>
</dbReference>
<dbReference type="Pfam" id="PF00271">
    <property type="entry name" value="Helicase_C"/>
    <property type="match status" value="1"/>
</dbReference>
<protein>
    <submittedName>
        <fullName evidence="6">Distinct helicase family with a unique C-terminal domain including a metal-binding cysteine cluster</fullName>
    </submittedName>
</protein>
<feature type="region of interest" description="Disordered" evidence="3">
    <location>
        <begin position="296"/>
        <end position="334"/>
    </location>
</feature>
<keyword evidence="6" id="KW-0378">Hydrolase</keyword>
<keyword evidence="2" id="KW-0067">ATP-binding</keyword>
<dbReference type="InterPro" id="IPR011545">
    <property type="entry name" value="DEAD/DEAH_box_helicase_dom"/>
</dbReference>
<dbReference type="InterPro" id="IPR018973">
    <property type="entry name" value="MZB"/>
</dbReference>
<dbReference type="InterPro" id="IPR014001">
    <property type="entry name" value="Helicase_ATP-bd"/>
</dbReference>
<dbReference type="Proteomes" id="UP000030649">
    <property type="component" value="Unassembled WGS sequence"/>
</dbReference>
<dbReference type="STRING" id="1238424.J07HQW1_01223"/>
<dbReference type="Gene3D" id="3.40.50.300">
    <property type="entry name" value="P-loop containing nucleotide triphosphate hydrolases"/>
    <property type="match status" value="2"/>
</dbReference>
<dbReference type="InterPro" id="IPR027417">
    <property type="entry name" value="P-loop_NTPase"/>
</dbReference>
<reference evidence="6 7" key="1">
    <citation type="journal article" date="2013" name="PLoS ONE">
        <title>Assembly-driven community genomics of a hypersaline microbial ecosystem.</title>
        <authorList>
            <person name="Podell S."/>
            <person name="Ugalde J.A."/>
            <person name="Narasingarao P."/>
            <person name="Banfield J.F."/>
            <person name="Heidelberg K.B."/>
            <person name="Allen E.E."/>
        </authorList>
    </citation>
    <scope>NUCLEOTIDE SEQUENCE [LARGE SCALE GENOMIC DNA]</scope>
    <source>
        <strain evidence="7">J07HQW1</strain>
    </source>
</reference>
<dbReference type="SMART" id="SM00487">
    <property type="entry name" value="DEXDc"/>
    <property type="match status" value="1"/>
</dbReference>
<feature type="region of interest" description="Disordered" evidence="3">
    <location>
        <begin position="1"/>
        <end position="22"/>
    </location>
</feature>
<dbReference type="PANTHER" id="PTHR47957">
    <property type="entry name" value="ATP-DEPENDENT HELICASE HRQ1"/>
    <property type="match status" value="1"/>
</dbReference>
<evidence type="ECO:0000313" key="7">
    <source>
        <dbReference type="Proteomes" id="UP000030649"/>
    </source>
</evidence>
<keyword evidence="1" id="KW-0547">Nucleotide-binding</keyword>
<accession>U1PGD0</accession>
<dbReference type="PROSITE" id="PS51192">
    <property type="entry name" value="HELICASE_ATP_BIND_1"/>
    <property type="match status" value="1"/>
</dbReference>
<dbReference type="HOGENOM" id="CLU_000809_3_2_2"/>
<gene>
    <name evidence="6" type="ORF">J07HQW1_01223</name>
</gene>
<feature type="domain" description="Helicase C-terminal" evidence="5">
    <location>
        <begin position="337"/>
        <end position="487"/>
    </location>
</feature>
<evidence type="ECO:0000256" key="2">
    <source>
        <dbReference type="ARBA" id="ARBA00022840"/>
    </source>
</evidence>
<dbReference type="Pfam" id="PF00270">
    <property type="entry name" value="DEAD"/>
    <property type="match status" value="1"/>
</dbReference>
<proteinExistence type="predicted"/>
<dbReference type="SMART" id="SM00490">
    <property type="entry name" value="HELICc"/>
    <property type="match status" value="1"/>
</dbReference>
<dbReference type="GO" id="GO:0005524">
    <property type="term" value="F:ATP binding"/>
    <property type="evidence" value="ECO:0007669"/>
    <property type="project" value="UniProtKB-KW"/>
</dbReference>
<dbReference type="CDD" id="cd18797">
    <property type="entry name" value="SF2_C_Hrq"/>
    <property type="match status" value="1"/>
</dbReference>